<feature type="region of interest" description="Disordered" evidence="1">
    <location>
        <begin position="1"/>
        <end position="63"/>
    </location>
</feature>
<dbReference type="CDD" id="cd19071">
    <property type="entry name" value="AKR_AKR1-5-like"/>
    <property type="match status" value="1"/>
</dbReference>
<gene>
    <name evidence="3" type="ORF">FCC1311_092302</name>
</gene>
<dbReference type="InterPro" id="IPR036812">
    <property type="entry name" value="NAD(P)_OxRdtase_dom_sf"/>
</dbReference>
<evidence type="ECO:0000313" key="4">
    <source>
        <dbReference type="Proteomes" id="UP000241890"/>
    </source>
</evidence>
<evidence type="ECO:0000259" key="2">
    <source>
        <dbReference type="Pfam" id="PF00248"/>
    </source>
</evidence>
<dbReference type="PRINTS" id="PR00069">
    <property type="entry name" value="ALDKETRDTASE"/>
</dbReference>
<dbReference type="AlphaFoldDB" id="A0A2R5GQ51"/>
<dbReference type="InterPro" id="IPR020471">
    <property type="entry name" value="AKR"/>
</dbReference>
<dbReference type="OrthoDB" id="416253at2759"/>
<name>A0A2R5GQ51_9STRA</name>
<accession>A0A2R5GQ51</accession>
<protein>
    <submittedName>
        <fullName evidence="3">Alcohol dehydrogenase NADP</fullName>
    </submittedName>
</protein>
<organism evidence="3 4">
    <name type="scientific">Hondaea fermentalgiana</name>
    <dbReference type="NCBI Taxonomy" id="2315210"/>
    <lineage>
        <taxon>Eukaryota</taxon>
        <taxon>Sar</taxon>
        <taxon>Stramenopiles</taxon>
        <taxon>Bigyra</taxon>
        <taxon>Labyrinthulomycetes</taxon>
        <taxon>Thraustochytrida</taxon>
        <taxon>Thraustochytriidae</taxon>
        <taxon>Hondaea</taxon>
    </lineage>
</organism>
<dbReference type="SUPFAM" id="SSF51430">
    <property type="entry name" value="NAD(P)-linked oxidoreductase"/>
    <property type="match status" value="1"/>
</dbReference>
<dbReference type="Pfam" id="PF00248">
    <property type="entry name" value="Aldo_ket_red"/>
    <property type="match status" value="1"/>
</dbReference>
<keyword evidence="4" id="KW-1185">Reference proteome</keyword>
<feature type="compositionally biased region" description="Low complexity" evidence="1">
    <location>
        <begin position="45"/>
        <end position="54"/>
    </location>
</feature>
<feature type="domain" description="NADP-dependent oxidoreductase" evidence="2">
    <location>
        <begin position="78"/>
        <end position="359"/>
    </location>
</feature>
<dbReference type="InParanoid" id="A0A2R5GQ51"/>
<evidence type="ECO:0000256" key="1">
    <source>
        <dbReference type="SAM" id="MobiDB-lite"/>
    </source>
</evidence>
<dbReference type="GO" id="GO:0016491">
    <property type="term" value="F:oxidoreductase activity"/>
    <property type="evidence" value="ECO:0007669"/>
    <property type="project" value="InterPro"/>
</dbReference>
<dbReference type="PANTHER" id="PTHR11732">
    <property type="entry name" value="ALDO/KETO REDUCTASE"/>
    <property type="match status" value="1"/>
</dbReference>
<evidence type="ECO:0000313" key="3">
    <source>
        <dbReference type="EMBL" id="GBG33006.1"/>
    </source>
</evidence>
<reference evidence="3 4" key="1">
    <citation type="submission" date="2017-12" db="EMBL/GenBank/DDBJ databases">
        <title>Sequencing, de novo assembly and annotation of complete genome of a new Thraustochytrid species, strain FCC1311.</title>
        <authorList>
            <person name="Sedici K."/>
            <person name="Godart F."/>
            <person name="Aiese Cigliano R."/>
            <person name="Sanseverino W."/>
            <person name="Barakat M."/>
            <person name="Ortet P."/>
            <person name="Marechal E."/>
            <person name="Cagnac O."/>
            <person name="Amato A."/>
        </authorList>
    </citation>
    <scope>NUCLEOTIDE SEQUENCE [LARGE SCALE GENOMIC DNA]</scope>
</reference>
<dbReference type="Gene3D" id="3.20.20.100">
    <property type="entry name" value="NADP-dependent oxidoreductase domain"/>
    <property type="match status" value="1"/>
</dbReference>
<comment type="caution">
    <text evidence="3">The sequence shown here is derived from an EMBL/GenBank/DDBJ whole genome shotgun (WGS) entry which is preliminary data.</text>
</comment>
<proteinExistence type="predicted"/>
<feature type="compositionally biased region" description="Low complexity" evidence="1">
    <location>
        <begin position="1"/>
        <end position="17"/>
    </location>
</feature>
<dbReference type="Proteomes" id="UP000241890">
    <property type="component" value="Unassembled WGS sequence"/>
</dbReference>
<dbReference type="EMBL" id="BEYU01000138">
    <property type="protein sequence ID" value="GBG33006.1"/>
    <property type="molecule type" value="Genomic_DNA"/>
</dbReference>
<feature type="non-terminal residue" evidence="3">
    <location>
        <position position="404"/>
    </location>
</feature>
<dbReference type="InterPro" id="IPR023210">
    <property type="entry name" value="NADP_OxRdtase_dom"/>
</dbReference>
<sequence>MAIQEGQVQGEGAQAAEPPMLEPKVIKTTASESDVSEAETKMSTSNSSAALNNLDGAETRSRGGSVASQATAAIPLLGFGTFNEFKDGEAVKDAVKVAVKEGYRMFDCAALYGNEKEVGEALHESVEENEVEREDLFICSKLWCWDAAPEDVEDACRRTLADLQVEYLDVYMMHWPNRMAKGGKLVSKDYGGKFDYEVVHDGTDIEKIMETYHAMEKLVDLGLVRALGVSNMGPRTLQGLLARCEVRPLVLEVEMHPYLAQPSLLELCQNEGVSVIAYAPLGKVGYRDEGHPSLLEDETILDIAEETGKGPGQILLRWGIQRGTSVIPKSLRPGRIAANRDVLDWRLTVPQMERIDALDRGFRFVSPPWFDLDTDSEYCVRGGHPGTQAFRTPCEVDDNGCFRN</sequence>